<accession>A0ABR7XLZ5</accession>
<gene>
    <name evidence="1" type="ORF">H8B21_01220</name>
</gene>
<reference evidence="1 2" key="1">
    <citation type="submission" date="2020-08" db="EMBL/GenBank/DDBJ databases">
        <title>Sphingobacterium sp. DN00404 isolated from aquaculture water.</title>
        <authorList>
            <person name="Zhang M."/>
        </authorList>
    </citation>
    <scope>NUCLEOTIDE SEQUENCE [LARGE SCALE GENOMIC DNA]</scope>
    <source>
        <strain evidence="1 2">KCTC 42746</strain>
    </source>
</reference>
<evidence type="ECO:0000313" key="1">
    <source>
        <dbReference type="EMBL" id="MBD1420179.1"/>
    </source>
</evidence>
<dbReference type="RefSeq" id="WP_190311976.1">
    <property type="nucleotide sequence ID" value="NZ_JACNYL010000001.1"/>
</dbReference>
<comment type="caution">
    <text evidence="1">The sequence shown here is derived from an EMBL/GenBank/DDBJ whole genome shotgun (WGS) entry which is preliminary data.</text>
</comment>
<keyword evidence="2" id="KW-1185">Reference proteome</keyword>
<protein>
    <submittedName>
        <fullName evidence="1">Uncharacterized protein</fullName>
    </submittedName>
</protein>
<dbReference type="Proteomes" id="UP000651112">
    <property type="component" value="Unassembled WGS sequence"/>
</dbReference>
<organism evidence="1 2">
    <name type="scientific">Sphingobacterium chuzhouense</name>
    <dbReference type="NCBI Taxonomy" id="1742264"/>
    <lineage>
        <taxon>Bacteria</taxon>
        <taxon>Pseudomonadati</taxon>
        <taxon>Bacteroidota</taxon>
        <taxon>Sphingobacteriia</taxon>
        <taxon>Sphingobacteriales</taxon>
        <taxon>Sphingobacteriaceae</taxon>
        <taxon>Sphingobacterium</taxon>
    </lineage>
</organism>
<name>A0ABR7XLZ5_9SPHI</name>
<proteinExistence type="predicted"/>
<evidence type="ECO:0000313" key="2">
    <source>
        <dbReference type="Proteomes" id="UP000651112"/>
    </source>
</evidence>
<sequence length="354" mass="41124">MDTVKTKIYSEEEKVAGIKRIYKGKFNTWEEQLKFAKIDGGNERYLHKNSLYLLYYTVTTEKKPLIASDSIIVIAHGNNTLSILPVHVDKVEALSQENRKKQIIELFQELDSNLFEVKLKWEHNGNRFETDCIVSERFNCIVYDPILSNAFIFRDENTSAAAHIYHDKSENNKRDSSVKDLAEKISKVRERGKLSLVEEQTGGFESWEEQLDFIRQGGYKGVLNSSDLSLVSYKLVDEKQTPNLEEFKKMPVTIISVNDQRKIPIIMKIPEKSKLSIYYNTRKRTMIDYYDELDANLRLVKLVWKYQETEFHTYCVVSEIKNTIIYDDILSNAFVTESTITSSAREYDSVLTSP</sequence>
<dbReference type="EMBL" id="JACNYL010000001">
    <property type="protein sequence ID" value="MBD1420179.1"/>
    <property type="molecule type" value="Genomic_DNA"/>
</dbReference>